<accession>A0AAE5CAF2</accession>
<dbReference type="Proteomes" id="UP000702544">
    <property type="component" value="Unassembled WGS sequence"/>
</dbReference>
<gene>
    <name evidence="1" type="ORF">GWO12_15265</name>
</gene>
<reference evidence="1 2" key="1">
    <citation type="submission" date="2020-01" db="EMBL/GenBank/DDBJ databases">
        <title>Genomes assembled from Gulf of Kutch pelagic sediment metagenomes.</title>
        <authorList>
            <person name="Chandrashekar M."/>
            <person name="Mahajan M.S."/>
            <person name="Dave K.J."/>
            <person name="Vatsa P."/>
            <person name="Nathani N.M."/>
        </authorList>
    </citation>
    <scope>NUCLEOTIDE SEQUENCE [LARGE SCALE GENOMIC DNA]</scope>
    <source>
        <strain evidence="1">KS3-K002</strain>
    </source>
</reference>
<proteinExistence type="predicted"/>
<organism evidence="1 2">
    <name type="scientific">Candidatus Kutchimonas denitrificans</name>
    <dbReference type="NCBI Taxonomy" id="3056748"/>
    <lineage>
        <taxon>Bacteria</taxon>
        <taxon>Pseudomonadati</taxon>
        <taxon>Gemmatimonadota</taxon>
        <taxon>Gemmatimonadia</taxon>
        <taxon>Candidatus Palauibacterales</taxon>
        <taxon>Candidatus Palauibacteraceae</taxon>
        <taxon>Candidatus Kutchimonas</taxon>
    </lineage>
</organism>
<dbReference type="EMBL" id="JAACAK010000130">
    <property type="protein sequence ID" value="NIR76441.1"/>
    <property type="molecule type" value="Genomic_DNA"/>
</dbReference>
<evidence type="ECO:0000313" key="1">
    <source>
        <dbReference type="EMBL" id="NIR76441.1"/>
    </source>
</evidence>
<protein>
    <submittedName>
        <fullName evidence="1">Uncharacterized protein</fullName>
    </submittedName>
</protein>
<name>A0AAE5CAF2_9BACT</name>
<comment type="caution">
    <text evidence="1">The sequence shown here is derived from an EMBL/GenBank/DDBJ whole genome shotgun (WGS) entry which is preliminary data.</text>
</comment>
<evidence type="ECO:0000313" key="2">
    <source>
        <dbReference type="Proteomes" id="UP000702544"/>
    </source>
</evidence>
<sequence>MIDPYTETLQLTGPCAGVFLIFAPGVTWTDDGPPRPDHVEDAHARQYDRPWPQFDAERFATRVRELLDEN</sequence>
<dbReference type="AlphaFoldDB" id="A0AAE5CAF2"/>